<sequence length="570" mass="58763">MTYDPTSSSVLDEMAQGETLEDSFTYTVSDGNGGFDTATVTLTVSGVDDPPILTGTTTAQSGFTDQDFTYQFAENLFTDHDEGEAITYDVTLSDGSPLPSFLSFDAGTRTVSFAANAPQIGDIGLYTLLVTASEPDGQSSTTTFTLSVLDGALIQGTSGNDNLTGTIQGDLIQGLAGNDTLYGLTGSDVLDGGADNDRLYGAAGDDVLLGGDGNDYLYGEDGNDSLYGGAGNDQLQQGNDGGTLDGGEGNDTMYASTDSSGNFTEILNGGNGNDYAYSVGYYSTDIVDMGAGDDYVQIYANGYSARPGQSTITLGAGADTVEITRYSNFNQYTTATFTDFNVGEDRIVFDDFLSQRLSGWDGASNPFGAGYLRIIQDGTSAVVQIDTNGGGDSFQSMFIFENTLIDDLSDQNFLIDAATSQGYDPDGGGVFGAVQNGDGFANALTGSFGDDDISGFAGNDTLDGGNGVDVLDGGEDDDLIIGGFGDDVMSGGAGADTFVFSSGEGADIIQDFVVGTDFLSLTGAQSIGSITEVDTDGIGGDDATLITFSDSSSVLLETVLGIIDPNDLLL</sequence>
<proteinExistence type="predicted"/>
<dbReference type="PANTHER" id="PTHR38340:SF1">
    <property type="entry name" value="S-LAYER PROTEIN"/>
    <property type="match status" value="1"/>
</dbReference>
<dbReference type="SUPFAM" id="SSF51120">
    <property type="entry name" value="beta-Roll"/>
    <property type="match status" value="3"/>
</dbReference>
<dbReference type="EMBL" id="WQLV01000001">
    <property type="protein sequence ID" value="MVO14524.1"/>
    <property type="molecule type" value="Genomic_DNA"/>
</dbReference>
<dbReference type="Pfam" id="PF05345">
    <property type="entry name" value="He_PIG"/>
    <property type="match status" value="1"/>
</dbReference>
<evidence type="ECO:0000313" key="6">
    <source>
        <dbReference type="Proteomes" id="UP000478892"/>
    </source>
</evidence>
<keyword evidence="6" id="KW-1185">Reference proteome</keyword>
<dbReference type="SMART" id="SM00736">
    <property type="entry name" value="CADG"/>
    <property type="match status" value="1"/>
</dbReference>
<reference evidence="5 6" key="1">
    <citation type="submission" date="2019-12" db="EMBL/GenBank/DDBJ databases">
        <authorList>
            <person name="Zhang Y.-J."/>
        </authorList>
    </citation>
    <scope>NUCLEOTIDE SEQUENCE [LARGE SCALE GENOMIC DNA]</scope>
    <source>
        <strain evidence="5 6">CY05</strain>
    </source>
</reference>
<accession>A0A6L6WA20</accession>
<dbReference type="Gene3D" id="2.60.40.10">
    <property type="entry name" value="Immunoglobulins"/>
    <property type="match status" value="1"/>
</dbReference>
<dbReference type="InterPro" id="IPR050557">
    <property type="entry name" value="RTX_toxin/Mannuronan_C5-epim"/>
</dbReference>
<dbReference type="InterPro" id="IPR001343">
    <property type="entry name" value="Hemolysn_Ca-bd"/>
</dbReference>
<dbReference type="GO" id="GO:0005576">
    <property type="term" value="C:extracellular region"/>
    <property type="evidence" value="ECO:0007669"/>
    <property type="project" value="UniProtKB-SubCell"/>
</dbReference>
<dbReference type="AlphaFoldDB" id="A0A6L6WA20"/>
<dbReference type="InterPro" id="IPR013783">
    <property type="entry name" value="Ig-like_fold"/>
</dbReference>
<protein>
    <recommendedName>
        <fullName evidence="4">Dystroglycan-type cadherin-like domain-containing protein</fullName>
    </recommendedName>
</protein>
<name>A0A6L6WA20_9RHOB</name>
<dbReference type="PROSITE" id="PS00330">
    <property type="entry name" value="HEMOLYSIN_CALCIUM"/>
    <property type="match status" value="3"/>
</dbReference>
<evidence type="ECO:0000259" key="4">
    <source>
        <dbReference type="SMART" id="SM00736"/>
    </source>
</evidence>
<feature type="compositionally biased region" description="Gly residues" evidence="3">
    <location>
        <begin position="239"/>
        <end position="249"/>
    </location>
</feature>
<dbReference type="GO" id="GO:0016020">
    <property type="term" value="C:membrane"/>
    <property type="evidence" value="ECO:0007669"/>
    <property type="project" value="InterPro"/>
</dbReference>
<comment type="caution">
    <text evidence="5">The sequence shown here is derived from an EMBL/GenBank/DDBJ whole genome shotgun (WGS) entry which is preliminary data.</text>
</comment>
<feature type="region of interest" description="Disordered" evidence="3">
    <location>
        <begin position="227"/>
        <end position="249"/>
    </location>
</feature>
<evidence type="ECO:0000313" key="5">
    <source>
        <dbReference type="EMBL" id="MVO14524.1"/>
    </source>
</evidence>
<dbReference type="InterPro" id="IPR018511">
    <property type="entry name" value="Hemolysin-typ_Ca-bd_CS"/>
</dbReference>
<dbReference type="InterPro" id="IPR015919">
    <property type="entry name" value="Cadherin-like_sf"/>
</dbReference>
<evidence type="ECO:0000256" key="3">
    <source>
        <dbReference type="SAM" id="MobiDB-lite"/>
    </source>
</evidence>
<organism evidence="5 6">
    <name type="scientific">Parasedimentitalea huanghaiensis</name>
    <dbReference type="NCBI Taxonomy" id="2682100"/>
    <lineage>
        <taxon>Bacteria</taxon>
        <taxon>Pseudomonadati</taxon>
        <taxon>Pseudomonadota</taxon>
        <taxon>Alphaproteobacteria</taxon>
        <taxon>Rhodobacterales</taxon>
        <taxon>Paracoccaceae</taxon>
        <taxon>Parasedimentitalea</taxon>
    </lineage>
</organism>
<comment type="subcellular location">
    <subcellularLocation>
        <location evidence="1">Secreted</location>
    </subcellularLocation>
</comment>
<dbReference type="Pfam" id="PF00353">
    <property type="entry name" value="HemolysinCabind"/>
    <property type="match status" value="3"/>
</dbReference>
<evidence type="ECO:0000256" key="2">
    <source>
        <dbReference type="ARBA" id="ARBA00022525"/>
    </source>
</evidence>
<dbReference type="Proteomes" id="UP000478892">
    <property type="component" value="Unassembled WGS sequence"/>
</dbReference>
<dbReference type="Pfam" id="PF17963">
    <property type="entry name" value="Big_9"/>
    <property type="match status" value="1"/>
</dbReference>
<dbReference type="GO" id="GO:0005509">
    <property type="term" value="F:calcium ion binding"/>
    <property type="evidence" value="ECO:0007669"/>
    <property type="project" value="InterPro"/>
</dbReference>
<dbReference type="InterPro" id="IPR011049">
    <property type="entry name" value="Serralysin-like_metalloprot_C"/>
</dbReference>
<dbReference type="PRINTS" id="PR00313">
    <property type="entry name" value="CABNDNGRPT"/>
</dbReference>
<keyword evidence="2" id="KW-0964">Secreted</keyword>
<dbReference type="InterPro" id="IPR010221">
    <property type="entry name" value="VCBS_dom"/>
</dbReference>
<dbReference type="Gene3D" id="2.150.10.10">
    <property type="entry name" value="Serralysin-like metalloprotease, C-terminal"/>
    <property type="match status" value="3"/>
</dbReference>
<dbReference type="NCBIfam" id="TIGR01965">
    <property type="entry name" value="VCBS_repeat"/>
    <property type="match status" value="1"/>
</dbReference>
<dbReference type="SUPFAM" id="SSF49313">
    <property type="entry name" value="Cadherin-like"/>
    <property type="match status" value="1"/>
</dbReference>
<evidence type="ECO:0000256" key="1">
    <source>
        <dbReference type="ARBA" id="ARBA00004613"/>
    </source>
</evidence>
<dbReference type="PANTHER" id="PTHR38340">
    <property type="entry name" value="S-LAYER PROTEIN"/>
    <property type="match status" value="1"/>
</dbReference>
<gene>
    <name evidence="5" type="ORF">GO984_01765</name>
</gene>
<feature type="domain" description="Dystroglycan-type cadherin-like" evidence="4">
    <location>
        <begin position="52"/>
        <end position="155"/>
    </location>
</feature>
<dbReference type="InterPro" id="IPR006644">
    <property type="entry name" value="Cadg"/>
</dbReference>